<protein>
    <recommendedName>
        <fullName evidence="11">Histidinol-phosphate aminotransferase</fullName>
        <ecNumber evidence="11">2.6.1.9</ecNumber>
    </recommendedName>
    <alternativeName>
        <fullName evidence="11">Imidazole acetol-phosphate transaminase</fullName>
    </alternativeName>
</protein>
<name>A0A2S0P9I8_9NEIS</name>
<comment type="similarity">
    <text evidence="3 11">Belongs to the class-II pyridoxal-phosphate-dependent aminotransferase family. Histidinol-phosphate aminotransferase subfamily.</text>
</comment>
<dbReference type="GO" id="GO:0000105">
    <property type="term" value="P:L-histidine biosynthetic process"/>
    <property type="evidence" value="ECO:0007669"/>
    <property type="project" value="UniProtKB-UniRule"/>
</dbReference>
<evidence type="ECO:0000256" key="3">
    <source>
        <dbReference type="ARBA" id="ARBA00007970"/>
    </source>
</evidence>
<dbReference type="HAMAP" id="MF_01023">
    <property type="entry name" value="HisC_aminotrans_2"/>
    <property type="match status" value="1"/>
</dbReference>
<keyword evidence="7 11" id="KW-0808">Transferase</keyword>
<keyword evidence="14" id="KW-1185">Reference proteome</keyword>
<sequence>MTSPLIRPEIAALAAYHVHDASGYLKLDAMENPYRLPDALRAEMGTRLADALINRYPDPSPAGLKARIAAGFGVPAGMDLLLGNGSDEIIQLVAMTLARPGATLLAVEPSFVMYRMIATFCGLAYVGVPLRDDFQIDLDATLAAVREHRPALTFLSYPNNPTGPRFDRATVEDVIRAASPGLVVIDEAYHAFADDSFLPRLGEFDNVVVMRTLSKLGLAGLRLGFLAGSPAWLTEFDKVRLPYNVNVLTQTAALFALEHLDVLDRQATQLRAERRRLSDALARLPALTVYPSEANFITIRVPDAPATYAALKEAGILIKNLHGAHPMLDNCLRLTVGTPQDNAAMLAVLNALFA</sequence>
<evidence type="ECO:0000256" key="8">
    <source>
        <dbReference type="ARBA" id="ARBA00022898"/>
    </source>
</evidence>
<dbReference type="Gene3D" id="3.90.1150.10">
    <property type="entry name" value="Aspartate Aminotransferase, domain 1"/>
    <property type="match status" value="1"/>
</dbReference>
<dbReference type="InterPro" id="IPR005861">
    <property type="entry name" value="HisP_aminotrans"/>
</dbReference>
<dbReference type="NCBIfam" id="TIGR01141">
    <property type="entry name" value="hisC"/>
    <property type="match status" value="1"/>
</dbReference>
<evidence type="ECO:0000259" key="12">
    <source>
        <dbReference type="Pfam" id="PF00155"/>
    </source>
</evidence>
<evidence type="ECO:0000256" key="5">
    <source>
        <dbReference type="ARBA" id="ARBA00022576"/>
    </source>
</evidence>
<reference evidence="13 14" key="1">
    <citation type="submission" date="2018-04" db="EMBL/GenBank/DDBJ databases">
        <title>Denitrifier Microvirgula.</title>
        <authorList>
            <person name="Anderson E."/>
            <person name="Jang J."/>
            <person name="Ishii S."/>
        </authorList>
    </citation>
    <scope>NUCLEOTIDE SEQUENCE [LARGE SCALE GENOMIC DNA]</scope>
    <source>
        <strain evidence="13 14">BE2.4</strain>
    </source>
</reference>
<dbReference type="OrthoDB" id="9813612at2"/>
<evidence type="ECO:0000256" key="6">
    <source>
        <dbReference type="ARBA" id="ARBA00022605"/>
    </source>
</evidence>
<dbReference type="InterPro" id="IPR015421">
    <property type="entry name" value="PyrdxlP-dep_Trfase_major"/>
</dbReference>
<organism evidence="13 14">
    <name type="scientific">Microvirgula aerodenitrificans</name>
    <dbReference type="NCBI Taxonomy" id="57480"/>
    <lineage>
        <taxon>Bacteria</taxon>
        <taxon>Pseudomonadati</taxon>
        <taxon>Pseudomonadota</taxon>
        <taxon>Betaproteobacteria</taxon>
        <taxon>Neisseriales</taxon>
        <taxon>Aquaspirillaceae</taxon>
        <taxon>Microvirgula</taxon>
    </lineage>
</organism>
<dbReference type="CDD" id="cd00609">
    <property type="entry name" value="AAT_like"/>
    <property type="match status" value="1"/>
</dbReference>
<dbReference type="SUPFAM" id="SSF53383">
    <property type="entry name" value="PLP-dependent transferases"/>
    <property type="match status" value="1"/>
</dbReference>
<evidence type="ECO:0000256" key="10">
    <source>
        <dbReference type="ARBA" id="ARBA00047481"/>
    </source>
</evidence>
<proteinExistence type="inferred from homology"/>
<evidence type="ECO:0000256" key="1">
    <source>
        <dbReference type="ARBA" id="ARBA00001933"/>
    </source>
</evidence>
<evidence type="ECO:0000256" key="9">
    <source>
        <dbReference type="ARBA" id="ARBA00023102"/>
    </source>
</evidence>
<comment type="pathway">
    <text evidence="2 11">Amino-acid biosynthesis; L-histidine biosynthesis; L-histidine from 5-phospho-alpha-D-ribose 1-diphosphate: step 7/9.</text>
</comment>
<evidence type="ECO:0000256" key="11">
    <source>
        <dbReference type="HAMAP-Rule" id="MF_01023"/>
    </source>
</evidence>
<dbReference type="STRING" id="1122240.GCA_000620105_02379"/>
<comment type="subunit">
    <text evidence="4 11">Homodimer.</text>
</comment>
<dbReference type="EC" id="2.6.1.9" evidence="11"/>
<keyword evidence="9 11" id="KW-0368">Histidine biosynthesis</keyword>
<dbReference type="Pfam" id="PF00155">
    <property type="entry name" value="Aminotran_1_2"/>
    <property type="match status" value="1"/>
</dbReference>
<feature type="modified residue" description="N6-(pyridoxal phosphate)lysine" evidence="11">
    <location>
        <position position="215"/>
    </location>
</feature>
<keyword evidence="6 11" id="KW-0028">Amino-acid biosynthesis</keyword>
<dbReference type="UniPathway" id="UPA00031">
    <property type="reaction ID" value="UER00012"/>
</dbReference>
<dbReference type="KEGG" id="maer:DAI18_07805"/>
<keyword evidence="8 11" id="KW-0663">Pyridoxal phosphate</keyword>
<dbReference type="InterPro" id="IPR004839">
    <property type="entry name" value="Aminotransferase_I/II_large"/>
</dbReference>
<dbReference type="AlphaFoldDB" id="A0A2S0P9I8"/>
<evidence type="ECO:0000313" key="13">
    <source>
        <dbReference type="EMBL" id="AVY93957.1"/>
    </source>
</evidence>
<comment type="catalytic activity">
    <reaction evidence="10 11">
        <text>L-histidinol phosphate + 2-oxoglutarate = 3-(imidazol-4-yl)-2-oxopropyl phosphate + L-glutamate</text>
        <dbReference type="Rhea" id="RHEA:23744"/>
        <dbReference type="ChEBI" id="CHEBI:16810"/>
        <dbReference type="ChEBI" id="CHEBI:29985"/>
        <dbReference type="ChEBI" id="CHEBI:57766"/>
        <dbReference type="ChEBI" id="CHEBI:57980"/>
        <dbReference type="EC" id="2.6.1.9"/>
    </reaction>
</comment>
<dbReference type="InterPro" id="IPR015424">
    <property type="entry name" value="PyrdxlP-dep_Trfase"/>
</dbReference>
<dbReference type="InterPro" id="IPR015422">
    <property type="entry name" value="PyrdxlP-dep_Trfase_small"/>
</dbReference>
<keyword evidence="5 11" id="KW-0032">Aminotransferase</keyword>
<gene>
    <name evidence="11" type="primary">hisC</name>
    <name evidence="13" type="ORF">DAI18_07805</name>
</gene>
<accession>A0A2S0P9I8</accession>
<feature type="domain" description="Aminotransferase class I/classII large" evidence="12">
    <location>
        <begin position="25"/>
        <end position="346"/>
    </location>
</feature>
<dbReference type="PANTHER" id="PTHR42885:SF2">
    <property type="entry name" value="HISTIDINOL-PHOSPHATE AMINOTRANSFERASE"/>
    <property type="match status" value="1"/>
</dbReference>
<dbReference type="Gene3D" id="3.40.640.10">
    <property type="entry name" value="Type I PLP-dependent aspartate aminotransferase-like (Major domain)"/>
    <property type="match status" value="1"/>
</dbReference>
<dbReference type="Proteomes" id="UP000244173">
    <property type="component" value="Chromosome"/>
</dbReference>
<dbReference type="GO" id="GO:0030170">
    <property type="term" value="F:pyridoxal phosphate binding"/>
    <property type="evidence" value="ECO:0007669"/>
    <property type="project" value="InterPro"/>
</dbReference>
<dbReference type="GO" id="GO:0004400">
    <property type="term" value="F:histidinol-phosphate transaminase activity"/>
    <property type="evidence" value="ECO:0007669"/>
    <property type="project" value="UniProtKB-UniRule"/>
</dbReference>
<dbReference type="EMBL" id="CP028519">
    <property type="protein sequence ID" value="AVY93957.1"/>
    <property type="molecule type" value="Genomic_DNA"/>
</dbReference>
<comment type="cofactor">
    <cofactor evidence="1 11">
        <name>pyridoxal 5'-phosphate</name>
        <dbReference type="ChEBI" id="CHEBI:597326"/>
    </cofactor>
</comment>
<evidence type="ECO:0000313" key="14">
    <source>
        <dbReference type="Proteomes" id="UP000244173"/>
    </source>
</evidence>
<dbReference type="PANTHER" id="PTHR42885">
    <property type="entry name" value="HISTIDINOL-PHOSPHATE AMINOTRANSFERASE-RELATED"/>
    <property type="match status" value="1"/>
</dbReference>
<dbReference type="RefSeq" id="WP_107889078.1">
    <property type="nucleotide sequence ID" value="NZ_CAURZP010000013.1"/>
</dbReference>
<evidence type="ECO:0000256" key="7">
    <source>
        <dbReference type="ARBA" id="ARBA00022679"/>
    </source>
</evidence>
<evidence type="ECO:0000256" key="2">
    <source>
        <dbReference type="ARBA" id="ARBA00005011"/>
    </source>
</evidence>
<evidence type="ECO:0000256" key="4">
    <source>
        <dbReference type="ARBA" id="ARBA00011738"/>
    </source>
</evidence>